<dbReference type="AlphaFoldDB" id="A0A7S6UIH9"/>
<keyword evidence="1 4" id="KW-0808">Transferase</keyword>
<dbReference type="Proteomes" id="UP000594059">
    <property type="component" value="Chromosome"/>
</dbReference>
<dbReference type="Pfam" id="PF00581">
    <property type="entry name" value="Rhodanese"/>
    <property type="match status" value="2"/>
</dbReference>
<keyword evidence="2" id="KW-0677">Repeat</keyword>
<reference evidence="4 5" key="1">
    <citation type="submission" date="2020-10" db="EMBL/GenBank/DDBJ databases">
        <title>complete genome sequencing of Lysobacter sp. H21R20.</title>
        <authorList>
            <person name="Bae J.-W."/>
            <person name="Lee S.-Y."/>
        </authorList>
    </citation>
    <scope>NUCLEOTIDE SEQUENCE [LARGE SCALE GENOMIC DNA]</scope>
    <source>
        <strain evidence="4 5">H21R20</strain>
    </source>
</reference>
<keyword evidence="5" id="KW-1185">Reference proteome</keyword>
<evidence type="ECO:0000256" key="2">
    <source>
        <dbReference type="ARBA" id="ARBA00022737"/>
    </source>
</evidence>
<dbReference type="EMBL" id="CP063656">
    <property type="protein sequence ID" value="QOW20875.1"/>
    <property type="molecule type" value="Genomic_DNA"/>
</dbReference>
<dbReference type="GO" id="GO:0004792">
    <property type="term" value="F:thiosulfate-cyanide sulfurtransferase activity"/>
    <property type="evidence" value="ECO:0007669"/>
    <property type="project" value="TreeGrafter"/>
</dbReference>
<evidence type="ECO:0000313" key="4">
    <source>
        <dbReference type="EMBL" id="QOW20875.1"/>
    </source>
</evidence>
<dbReference type="InterPro" id="IPR036873">
    <property type="entry name" value="Rhodanese-like_dom_sf"/>
</dbReference>
<dbReference type="CDD" id="cd01449">
    <property type="entry name" value="TST_Repeat_2"/>
    <property type="match status" value="1"/>
</dbReference>
<gene>
    <name evidence="4" type="ORF">INQ41_09085</name>
</gene>
<dbReference type="PANTHER" id="PTHR11364:SF27">
    <property type="entry name" value="SULFURTRANSFERASE"/>
    <property type="match status" value="1"/>
</dbReference>
<dbReference type="CDD" id="cd01448">
    <property type="entry name" value="TST_Repeat_1"/>
    <property type="match status" value="1"/>
</dbReference>
<sequence length="282" mass="30342">MPRWQTLVTVEDLARALGRPDVVVLDARSSLADPAACEQAYRQSHIPGAYFADLDRDLSDHSRPGGRHPWPTAAKFTDRLGEWGITPQHQVVVYDAGDGGLSAARTWFLLRSLGHRDVAVLDGGWKRWTEQDCLVEVGSPVAPTPAAYHADFDPALLLDAAQVQSHLAAGGMLVDARAGERYRGEVEPIDKVAGHVPGAVNRPYSLNLENGHFKPAAALRDEFTDLLDGRDPDEVVVMCGSGVTACHHLLALAHAGLPGAKLFTGSWSGWIEDPARPITTGA</sequence>
<evidence type="ECO:0000256" key="1">
    <source>
        <dbReference type="ARBA" id="ARBA00022679"/>
    </source>
</evidence>
<dbReference type="SUPFAM" id="SSF52821">
    <property type="entry name" value="Rhodanese/Cell cycle control phosphatase"/>
    <property type="match status" value="2"/>
</dbReference>
<proteinExistence type="predicted"/>
<organism evidence="4 5">
    <name type="scientific">Novilysobacter ciconiae</name>
    <dbReference type="NCBI Taxonomy" id="2781022"/>
    <lineage>
        <taxon>Bacteria</taxon>
        <taxon>Pseudomonadati</taxon>
        <taxon>Pseudomonadota</taxon>
        <taxon>Gammaproteobacteria</taxon>
        <taxon>Lysobacterales</taxon>
        <taxon>Lysobacteraceae</taxon>
        <taxon>Novilysobacter</taxon>
    </lineage>
</organism>
<feature type="domain" description="Rhodanese" evidence="3">
    <location>
        <begin position="167"/>
        <end position="279"/>
    </location>
</feature>
<accession>A0A7S6UIH9</accession>
<protein>
    <submittedName>
        <fullName evidence="4">Sulfurtransferase</fullName>
    </submittedName>
</protein>
<dbReference type="InterPro" id="IPR045078">
    <property type="entry name" value="TST/MPST-like"/>
</dbReference>
<feature type="domain" description="Rhodanese" evidence="3">
    <location>
        <begin position="18"/>
        <end position="130"/>
    </location>
</feature>
<dbReference type="KEGG" id="lcic:INQ41_09085"/>
<name>A0A7S6UIH9_9GAMM</name>
<dbReference type="SMART" id="SM00450">
    <property type="entry name" value="RHOD"/>
    <property type="match status" value="2"/>
</dbReference>
<evidence type="ECO:0000313" key="5">
    <source>
        <dbReference type="Proteomes" id="UP000594059"/>
    </source>
</evidence>
<dbReference type="PANTHER" id="PTHR11364">
    <property type="entry name" value="THIOSULFATE SULFERTANSFERASE"/>
    <property type="match status" value="1"/>
</dbReference>
<evidence type="ECO:0000259" key="3">
    <source>
        <dbReference type="PROSITE" id="PS50206"/>
    </source>
</evidence>
<dbReference type="Gene3D" id="3.40.250.10">
    <property type="entry name" value="Rhodanese-like domain"/>
    <property type="match status" value="2"/>
</dbReference>
<dbReference type="InterPro" id="IPR001763">
    <property type="entry name" value="Rhodanese-like_dom"/>
</dbReference>
<dbReference type="PROSITE" id="PS50206">
    <property type="entry name" value="RHODANESE_3"/>
    <property type="match status" value="2"/>
</dbReference>